<keyword evidence="1" id="KW-0862">Zinc</keyword>
<proteinExistence type="predicted"/>
<dbReference type="GO" id="GO:0008270">
    <property type="term" value="F:zinc ion binding"/>
    <property type="evidence" value="ECO:0007669"/>
    <property type="project" value="UniProtKB-KW"/>
</dbReference>
<keyword evidence="1" id="KW-0863">Zinc-finger</keyword>
<evidence type="ECO:0000256" key="2">
    <source>
        <dbReference type="SAM" id="MobiDB-lite"/>
    </source>
</evidence>
<comment type="caution">
    <text evidence="4">The sequence shown here is derived from an EMBL/GenBank/DDBJ whole genome shotgun (WGS) entry which is preliminary data.</text>
</comment>
<sequence>MSEKKQKRKQNDKEDGEWKCLECCKSYLSYPAFYTHCKTKHDSKWPKQYSTPRPLEEIKRDKTKPRTNMDEQKQHEKEDQIFEFLGKLGQSNEEEDSSNNCIRHYLKQPIDPIKSLNDDLFQGTNYLNIYQQILKELEELNKKVLDQEAIWDFKDPLTLTNELEEFTFSNLKGMFHQLDGHLNVINVIAIFMGWLSRHLKKNAYQDISIISIITAYFFQNYQSLKSQEVNTEGKLDLMSLDQNEAQHDDQRKKQQEYCKIDKQNDTDLKKEVLSQMNSYLKKEYNKFQNQVSYIRTPDIAQAFFCLLIDWIEAYSDLEDYIEKGKEVHQEKQQLQKQDEKGE</sequence>
<gene>
    <name evidence="4" type="ORF">PPRIM_AZ9-3.1.T0390250</name>
</gene>
<feature type="domain" description="C2H2-type" evidence="3">
    <location>
        <begin position="18"/>
        <end position="46"/>
    </location>
</feature>
<keyword evidence="5" id="KW-1185">Reference proteome</keyword>
<evidence type="ECO:0000256" key="1">
    <source>
        <dbReference type="PROSITE-ProRule" id="PRU00042"/>
    </source>
</evidence>
<dbReference type="PROSITE" id="PS00028">
    <property type="entry name" value="ZINC_FINGER_C2H2_1"/>
    <property type="match status" value="1"/>
</dbReference>
<name>A0A8S1LJV5_PARPR</name>
<evidence type="ECO:0000313" key="4">
    <source>
        <dbReference type="EMBL" id="CAD8066695.1"/>
    </source>
</evidence>
<dbReference type="EMBL" id="CAJJDM010000038">
    <property type="protein sequence ID" value="CAD8066695.1"/>
    <property type="molecule type" value="Genomic_DNA"/>
</dbReference>
<dbReference type="OMA" id="GMFHQLD"/>
<evidence type="ECO:0000259" key="3">
    <source>
        <dbReference type="PROSITE" id="PS50157"/>
    </source>
</evidence>
<organism evidence="4 5">
    <name type="scientific">Paramecium primaurelia</name>
    <dbReference type="NCBI Taxonomy" id="5886"/>
    <lineage>
        <taxon>Eukaryota</taxon>
        <taxon>Sar</taxon>
        <taxon>Alveolata</taxon>
        <taxon>Ciliophora</taxon>
        <taxon>Intramacronucleata</taxon>
        <taxon>Oligohymenophorea</taxon>
        <taxon>Peniculida</taxon>
        <taxon>Parameciidae</taxon>
        <taxon>Paramecium</taxon>
    </lineage>
</organism>
<evidence type="ECO:0000313" key="5">
    <source>
        <dbReference type="Proteomes" id="UP000688137"/>
    </source>
</evidence>
<keyword evidence="1" id="KW-0479">Metal-binding</keyword>
<reference evidence="4" key="1">
    <citation type="submission" date="2021-01" db="EMBL/GenBank/DDBJ databases">
        <authorList>
            <consortium name="Genoscope - CEA"/>
            <person name="William W."/>
        </authorList>
    </citation>
    <scope>NUCLEOTIDE SEQUENCE</scope>
</reference>
<feature type="region of interest" description="Disordered" evidence="2">
    <location>
        <begin position="44"/>
        <end position="75"/>
    </location>
</feature>
<dbReference type="InterPro" id="IPR013087">
    <property type="entry name" value="Znf_C2H2_type"/>
</dbReference>
<protein>
    <recommendedName>
        <fullName evidence="3">C2H2-type domain-containing protein</fullName>
    </recommendedName>
</protein>
<dbReference type="AlphaFoldDB" id="A0A8S1LJV5"/>
<accession>A0A8S1LJV5</accession>
<dbReference type="Proteomes" id="UP000688137">
    <property type="component" value="Unassembled WGS sequence"/>
</dbReference>
<dbReference type="PROSITE" id="PS50157">
    <property type="entry name" value="ZINC_FINGER_C2H2_2"/>
    <property type="match status" value="1"/>
</dbReference>